<dbReference type="EMBL" id="AVOT02007770">
    <property type="protein sequence ID" value="MBW0484637.1"/>
    <property type="molecule type" value="Genomic_DNA"/>
</dbReference>
<proteinExistence type="predicted"/>
<gene>
    <name evidence="2" type="ORF">O181_024352</name>
</gene>
<evidence type="ECO:0000313" key="3">
    <source>
        <dbReference type="Proteomes" id="UP000765509"/>
    </source>
</evidence>
<sequence>MPQDTENKNLCKHTQDAQKFLVTPTKKMAYIQGTATKMTVCIDNVQHPLIIENGVHFSIVARNYLDHDFPNWEKQIFPTKAKSFQSTSGNITSIGKIIKYIIITHRKGNIRLDPEFVVLEDAHIQGFLLGIDYQRVYGIDIYYSKNRHITISTNKEKKLSIEELLALGHKVLGLSLAIDQSKVAAVLLKPVPNSIKEMQYFLEFSSYYKNHIRNVSRITSSQYMLYSKDVVFEITKERRDAYKRIKQELTNAPVLILTDFELPFNLYIDAACIQGLGSALHQRQIVDGEPREGVICYISRQLKDS</sequence>
<dbReference type="Pfam" id="PF17919">
    <property type="entry name" value="RT_RNaseH_2"/>
    <property type="match status" value="1"/>
</dbReference>
<dbReference type="InterPro" id="IPR051320">
    <property type="entry name" value="Viral_Replic_Matur_Polypro"/>
</dbReference>
<reference evidence="2" key="1">
    <citation type="submission" date="2021-03" db="EMBL/GenBank/DDBJ databases">
        <title>Draft genome sequence of rust myrtle Austropuccinia psidii MF-1, a brazilian biotype.</title>
        <authorList>
            <person name="Quecine M.C."/>
            <person name="Pachon D.M.R."/>
            <person name="Bonatelli M.L."/>
            <person name="Correr F.H."/>
            <person name="Franceschini L.M."/>
            <person name="Leite T.F."/>
            <person name="Margarido G.R.A."/>
            <person name="Almeida C.A."/>
            <person name="Ferrarezi J.A."/>
            <person name="Labate C.A."/>
        </authorList>
    </citation>
    <scope>NUCLEOTIDE SEQUENCE</scope>
    <source>
        <strain evidence="2">MF-1</strain>
    </source>
</reference>
<evidence type="ECO:0000313" key="2">
    <source>
        <dbReference type="EMBL" id="MBW0484637.1"/>
    </source>
</evidence>
<feature type="domain" description="Reverse transcriptase/retrotransposon-derived protein RNase H-like" evidence="1">
    <location>
        <begin position="235"/>
        <end position="304"/>
    </location>
</feature>
<dbReference type="InterPro" id="IPR043128">
    <property type="entry name" value="Rev_trsase/Diguanyl_cyclase"/>
</dbReference>
<dbReference type="Proteomes" id="UP000765509">
    <property type="component" value="Unassembled WGS sequence"/>
</dbReference>
<evidence type="ECO:0000259" key="1">
    <source>
        <dbReference type="Pfam" id="PF17919"/>
    </source>
</evidence>
<dbReference type="AlphaFoldDB" id="A0A9Q3CLD3"/>
<organism evidence="2 3">
    <name type="scientific">Austropuccinia psidii MF-1</name>
    <dbReference type="NCBI Taxonomy" id="1389203"/>
    <lineage>
        <taxon>Eukaryota</taxon>
        <taxon>Fungi</taxon>
        <taxon>Dikarya</taxon>
        <taxon>Basidiomycota</taxon>
        <taxon>Pucciniomycotina</taxon>
        <taxon>Pucciniomycetes</taxon>
        <taxon>Pucciniales</taxon>
        <taxon>Sphaerophragmiaceae</taxon>
        <taxon>Austropuccinia</taxon>
    </lineage>
</organism>
<dbReference type="PANTHER" id="PTHR33064:SF37">
    <property type="entry name" value="RIBONUCLEASE H"/>
    <property type="match status" value="1"/>
</dbReference>
<dbReference type="InterPro" id="IPR041577">
    <property type="entry name" value="RT_RNaseH_2"/>
</dbReference>
<dbReference type="OrthoDB" id="5985335at2759"/>
<comment type="caution">
    <text evidence="2">The sequence shown here is derived from an EMBL/GenBank/DDBJ whole genome shotgun (WGS) entry which is preliminary data.</text>
</comment>
<dbReference type="PANTHER" id="PTHR33064">
    <property type="entry name" value="POL PROTEIN"/>
    <property type="match status" value="1"/>
</dbReference>
<keyword evidence="3" id="KW-1185">Reference proteome</keyword>
<protein>
    <recommendedName>
        <fullName evidence="1">Reverse transcriptase/retrotransposon-derived protein RNase H-like domain-containing protein</fullName>
    </recommendedName>
</protein>
<dbReference type="SUPFAM" id="SSF56672">
    <property type="entry name" value="DNA/RNA polymerases"/>
    <property type="match status" value="1"/>
</dbReference>
<dbReference type="InterPro" id="IPR043502">
    <property type="entry name" value="DNA/RNA_pol_sf"/>
</dbReference>
<accession>A0A9Q3CLD3</accession>
<dbReference type="Gene3D" id="3.30.70.270">
    <property type="match status" value="1"/>
</dbReference>
<name>A0A9Q3CLD3_9BASI</name>